<comment type="similarity">
    <text evidence="5">Belongs to the CbiD family.</text>
</comment>
<dbReference type="PIRSF" id="PIRSF026782">
    <property type="entry name" value="CbiD"/>
    <property type="match status" value="1"/>
</dbReference>
<dbReference type="GO" id="GO:0043780">
    <property type="term" value="F:cobalt-precorrin-5B C1-methyltransferase activity"/>
    <property type="evidence" value="ECO:0007669"/>
    <property type="project" value="RHEA"/>
</dbReference>
<evidence type="ECO:0000256" key="3">
    <source>
        <dbReference type="ARBA" id="ARBA00022679"/>
    </source>
</evidence>
<dbReference type="EMBL" id="CP003495">
    <property type="protein sequence ID" value="AFY29423.1"/>
    <property type="molecule type" value="Genomic_DNA"/>
</dbReference>
<dbReference type="EC" id="2.1.1.195" evidence="5"/>
<protein>
    <recommendedName>
        <fullName evidence="5">Cobalt-precorrin-5B C(1)-methyltransferase</fullName>
        <ecNumber evidence="5">2.1.1.195</ecNumber>
    </recommendedName>
    <alternativeName>
        <fullName evidence="5">Cobalt-precorrin-6A synthase</fullName>
    </alternativeName>
</protein>
<accession>K9P8Z6</accession>
<dbReference type="GO" id="GO:0032259">
    <property type="term" value="P:methylation"/>
    <property type="evidence" value="ECO:0007669"/>
    <property type="project" value="UniProtKB-KW"/>
</dbReference>
<dbReference type="PANTHER" id="PTHR35863">
    <property type="entry name" value="COBALT-PRECORRIN-5B C(1)-METHYLTRANSFERASE"/>
    <property type="match status" value="1"/>
</dbReference>
<dbReference type="Gene3D" id="3.30.2110.10">
    <property type="entry name" value="CbiD-like"/>
    <property type="match status" value="1"/>
</dbReference>
<dbReference type="InterPro" id="IPR002748">
    <property type="entry name" value="CbiD"/>
</dbReference>
<keyword evidence="2 5" id="KW-0489">Methyltransferase</keyword>
<comment type="pathway">
    <text evidence="5">Cofactor biosynthesis; adenosylcobalamin biosynthesis; cob(II)yrinate a,c-diamide from sirohydrochlorin (anaerobic route): step 6/10.</text>
</comment>
<dbReference type="STRING" id="292564.Cyagr_2313"/>
<dbReference type="SUPFAM" id="SSF111342">
    <property type="entry name" value="CbiD-like"/>
    <property type="match status" value="1"/>
</dbReference>
<evidence type="ECO:0000313" key="7">
    <source>
        <dbReference type="Proteomes" id="UP000010388"/>
    </source>
</evidence>
<evidence type="ECO:0000256" key="2">
    <source>
        <dbReference type="ARBA" id="ARBA00022603"/>
    </source>
</evidence>
<proteinExistence type="inferred from homology"/>
<dbReference type="UniPathway" id="UPA00148">
    <property type="reaction ID" value="UER00227"/>
</dbReference>
<dbReference type="HOGENOM" id="CLU_041273_1_2_3"/>
<dbReference type="PANTHER" id="PTHR35863:SF1">
    <property type="entry name" value="COBALT-PRECORRIN-5B C(1)-METHYLTRANSFERASE"/>
    <property type="match status" value="1"/>
</dbReference>
<evidence type="ECO:0000256" key="4">
    <source>
        <dbReference type="ARBA" id="ARBA00022691"/>
    </source>
</evidence>
<dbReference type="HAMAP" id="MF_00787">
    <property type="entry name" value="CbiD"/>
    <property type="match status" value="1"/>
</dbReference>
<dbReference type="PATRIC" id="fig|292564.3.peg.2199"/>
<gene>
    <name evidence="5" type="primary">cbiD</name>
    <name evidence="6" type="ordered locus">Cyagr_2313</name>
</gene>
<name>K9P8Z6_CYAGP</name>
<comment type="catalytic activity">
    <reaction evidence="5">
        <text>Co-precorrin-5B + S-adenosyl-L-methionine = Co-precorrin-6A + S-adenosyl-L-homocysteine</text>
        <dbReference type="Rhea" id="RHEA:26285"/>
        <dbReference type="ChEBI" id="CHEBI:57856"/>
        <dbReference type="ChEBI" id="CHEBI:59789"/>
        <dbReference type="ChEBI" id="CHEBI:60063"/>
        <dbReference type="ChEBI" id="CHEBI:60064"/>
        <dbReference type="EC" id="2.1.1.195"/>
    </reaction>
</comment>
<evidence type="ECO:0000256" key="1">
    <source>
        <dbReference type="ARBA" id="ARBA00022573"/>
    </source>
</evidence>
<dbReference type="NCBIfam" id="TIGR00312">
    <property type="entry name" value="cbiD"/>
    <property type="match status" value="1"/>
</dbReference>
<sequence>MWLAAAARAALSALQREPFRASVALELLQPPGVVPVPVRAAARLGEGLALGESCCDPGEGLDLTRGLVVWVLARWLRGDGPWLQLEPGEGVGVHAATGEACLSAYARELLEVNLRPLVPTSRRLGLTLVLPDGRRLAERTSNAAFGVVDGLALIGTQAEVQAGADPDQLARTLAALATRMAAPGAGGDLVLVIGENGLDLAPQLGLPPELLLKAGNWLGPVLVAAAEAGVERLLLFGYQGKLIKLAGGIFHTHHHLADGRAEVLTALAALEGAGGATLAALHGAATVEAALAGLEQADPDLAGRLRARIAAAIESRCRAYLASHGAPTAAVGAALFDRQRRLRVCGPVGAALMERFRGAT</sequence>
<reference evidence="7" key="1">
    <citation type="journal article" date="2013" name="Proc. Natl. Acad. Sci. U.S.A.">
        <title>Improving the coverage of the cyanobacterial phylum using diversity-driven genome sequencing.</title>
        <authorList>
            <person name="Shih P.M."/>
            <person name="Wu D."/>
            <person name="Latifi A."/>
            <person name="Axen S.D."/>
            <person name="Fewer D.P."/>
            <person name="Talla E."/>
            <person name="Calteau A."/>
            <person name="Cai F."/>
            <person name="Tandeau de Marsac N."/>
            <person name="Rippka R."/>
            <person name="Herdman M."/>
            <person name="Sivonen K."/>
            <person name="Coursin T."/>
            <person name="Laurent T."/>
            <person name="Goodwin L."/>
            <person name="Nolan M."/>
            <person name="Davenport K.W."/>
            <person name="Han C.S."/>
            <person name="Rubin E.M."/>
            <person name="Eisen J.A."/>
            <person name="Woyke T."/>
            <person name="Gugger M."/>
            <person name="Kerfeld C.A."/>
        </authorList>
    </citation>
    <scope>NUCLEOTIDE SEQUENCE [LARGE SCALE GENOMIC DNA]</scope>
    <source>
        <strain evidence="7">ATCC 27147 / PCC 6307</strain>
    </source>
</reference>
<dbReference type="KEGG" id="cgc:Cyagr_2313"/>
<keyword evidence="1 5" id="KW-0169">Cobalamin biosynthesis</keyword>
<comment type="function">
    <text evidence="5">Catalyzes the methylation of C-1 in cobalt-precorrin-5B to form cobalt-precorrin-6A.</text>
</comment>
<organism evidence="6 7">
    <name type="scientific">Cyanobium gracile (strain ATCC 27147 / PCC 6307)</name>
    <dbReference type="NCBI Taxonomy" id="292564"/>
    <lineage>
        <taxon>Bacteria</taxon>
        <taxon>Bacillati</taxon>
        <taxon>Cyanobacteriota</taxon>
        <taxon>Cyanophyceae</taxon>
        <taxon>Synechococcales</taxon>
        <taxon>Prochlorococcaceae</taxon>
        <taxon>Cyanobium</taxon>
    </lineage>
</organism>
<dbReference type="Pfam" id="PF01888">
    <property type="entry name" value="CbiD"/>
    <property type="match status" value="1"/>
</dbReference>
<keyword evidence="3 5" id="KW-0808">Transferase</keyword>
<keyword evidence="4 5" id="KW-0949">S-adenosyl-L-methionine</keyword>
<dbReference type="Proteomes" id="UP000010388">
    <property type="component" value="Chromosome"/>
</dbReference>
<dbReference type="AlphaFoldDB" id="K9P8Z6"/>
<evidence type="ECO:0000256" key="5">
    <source>
        <dbReference type="HAMAP-Rule" id="MF_00787"/>
    </source>
</evidence>
<dbReference type="GO" id="GO:0019251">
    <property type="term" value="P:anaerobic cobalamin biosynthetic process"/>
    <property type="evidence" value="ECO:0007669"/>
    <property type="project" value="UniProtKB-UniRule"/>
</dbReference>
<evidence type="ECO:0000313" key="6">
    <source>
        <dbReference type="EMBL" id="AFY29423.1"/>
    </source>
</evidence>
<dbReference type="eggNOG" id="COG1903">
    <property type="taxonomic scope" value="Bacteria"/>
</dbReference>
<dbReference type="InterPro" id="IPR036074">
    <property type="entry name" value="CbiD_sf"/>
</dbReference>